<dbReference type="InterPro" id="IPR003644">
    <property type="entry name" value="Calx_beta"/>
</dbReference>
<dbReference type="Gene3D" id="2.60.40.2030">
    <property type="match status" value="3"/>
</dbReference>
<dbReference type="PANTHER" id="PTHR45739">
    <property type="entry name" value="MATRIX PROTEIN, PUTATIVE-RELATED"/>
    <property type="match status" value="1"/>
</dbReference>
<sequence length="314" mass="35407">MSRGNVLANQPFHLNWAWISLESDVFFVNETSEQLEVTLRRRGYLGETSFVTITVLNGSARVGEDVSDRYAVQVQFNPGETEKTWRIRLINDDRYEEAEVLRLRLSEPVMAVLEYPDEAQVTILDAEDESAVFFPDKEYRVAEDIGEILIPVHRTGDLSDETMVICSTVQGTAQGTVPSTVTSYSDYITRAEDHRSSVRFDKGEKEKYCRVMIIDDSLFEDEESFKVILTSPMGGRIGQLDATTVVIEQDKNDEPTVYLGSEEYSVDESDGFVEVAVWRTGTDLSRPSSVTVRSRKTKPRTAEGSLSSSIYFQS</sequence>
<proteinExistence type="predicted"/>
<dbReference type="InterPro" id="IPR051561">
    <property type="entry name" value="FRAS1_ECM"/>
</dbReference>
<protein>
    <recommendedName>
        <fullName evidence="5">Calx-beta domain-containing protein</fullName>
    </recommendedName>
</protein>
<keyword evidence="7" id="KW-1185">Reference proteome</keyword>
<reference evidence="6 7" key="1">
    <citation type="submission" date="2018-04" db="EMBL/GenBank/DDBJ databases">
        <title>The genome of golden apple snail Pomacea canaliculata provides insight into stress tolerance and invasive adaptation.</title>
        <authorList>
            <person name="Liu C."/>
            <person name="Liu B."/>
            <person name="Ren Y."/>
            <person name="Zhang Y."/>
            <person name="Wang H."/>
            <person name="Li S."/>
            <person name="Jiang F."/>
            <person name="Yin L."/>
            <person name="Zhang G."/>
            <person name="Qian W."/>
            <person name="Fan W."/>
        </authorList>
    </citation>
    <scope>NUCLEOTIDE SEQUENCE [LARGE SCALE GENOMIC DNA]</scope>
    <source>
        <strain evidence="6">SZHN2017</strain>
        <tissue evidence="6">Muscle</tissue>
    </source>
</reference>
<feature type="domain" description="Calx-beta" evidence="5">
    <location>
        <begin position="7"/>
        <end position="106"/>
    </location>
</feature>
<name>A0A2T7PM98_POMCA</name>
<keyword evidence="3" id="KW-0106">Calcium</keyword>
<dbReference type="SMART" id="SM00237">
    <property type="entry name" value="Calx_beta"/>
    <property type="match status" value="2"/>
</dbReference>
<dbReference type="SUPFAM" id="SSF141072">
    <property type="entry name" value="CalX-like"/>
    <property type="match status" value="2"/>
</dbReference>
<evidence type="ECO:0000256" key="1">
    <source>
        <dbReference type="ARBA" id="ARBA00022729"/>
    </source>
</evidence>
<dbReference type="AlphaFoldDB" id="A0A2T7PM98"/>
<accession>A0A2T7PM98</accession>
<feature type="compositionally biased region" description="Polar residues" evidence="4">
    <location>
        <begin position="304"/>
        <end position="314"/>
    </location>
</feature>
<dbReference type="GO" id="GO:0016020">
    <property type="term" value="C:membrane"/>
    <property type="evidence" value="ECO:0007669"/>
    <property type="project" value="InterPro"/>
</dbReference>
<evidence type="ECO:0000313" key="7">
    <source>
        <dbReference type="Proteomes" id="UP000245119"/>
    </source>
</evidence>
<dbReference type="Proteomes" id="UP000245119">
    <property type="component" value="Linkage Group LG3"/>
</dbReference>
<dbReference type="EMBL" id="PZQS01000003">
    <property type="protein sequence ID" value="PVD34550.1"/>
    <property type="molecule type" value="Genomic_DNA"/>
</dbReference>
<comment type="caution">
    <text evidence="6">The sequence shown here is derived from an EMBL/GenBank/DDBJ whole genome shotgun (WGS) entry which is preliminary data.</text>
</comment>
<dbReference type="OrthoDB" id="430044at2759"/>
<gene>
    <name evidence="6" type="ORF">C0Q70_05825</name>
</gene>
<evidence type="ECO:0000256" key="2">
    <source>
        <dbReference type="ARBA" id="ARBA00022737"/>
    </source>
</evidence>
<dbReference type="Pfam" id="PF03160">
    <property type="entry name" value="Calx-beta"/>
    <property type="match status" value="2"/>
</dbReference>
<feature type="region of interest" description="Disordered" evidence="4">
    <location>
        <begin position="284"/>
        <end position="314"/>
    </location>
</feature>
<evidence type="ECO:0000313" key="6">
    <source>
        <dbReference type="EMBL" id="PVD34550.1"/>
    </source>
</evidence>
<dbReference type="InterPro" id="IPR038081">
    <property type="entry name" value="CalX-like_sf"/>
</dbReference>
<evidence type="ECO:0000259" key="5">
    <source>
        <dbReference type="SMART" id="SM00237"/>
    </source>
</evidence>
<evidence type="ECO:0000256" key="4">
    <source>
        <dbReference type="SAM" id="MobiDB-lite"/>
    </source>
</evidence>
<feature type="domain" description="Calx-beta" evidence="5">
    <location>
        <begin position="119"/>
        <end position="230"/>
    </location>
</feature>
<keyword evidence="1" id="KW-0732">Signal</keyword>
<evidence type="ECO:0000256" key="3">
    <source>
        <dbReference type="ARBA" id="ARBA00022837"/>
    </source>
</evidence>
<dbReference type="STRING" id="400727.A0A2T7PM98"/>
<organism evidence="6 7">
    <name type="scientific">Pomacea canaliculata</name>
    <name type="common">Golden apple snail</name>
    <dbReference type="NCBI Taxonomy" id="400727"/>
    <lineage>
        <taxon>Eukaryota</taxon>
        <taxon>Metazoa</taxon>
        <taxon>Spiralia</taxon>
        <taxon>Lophotrochozoa</taxon>
        <taxon>Mollusca</taxon>
        <taxon>Gastropoda</taxon>
        <taxon>Caenogastropoda</taxon>
        <taxon>Architaenioglossa</taxon>
        <taxon>Ampullarioidea</taxon>
        <taxon>Ampullariidae</taxon>
        <taxon>Pomacea</taxon>
    </lineage>
</organism>
<keyword evidence="2" id="KW-0677">Repeat</keyword>
<dbReference type="GO" id="GO:0009653">
    <property type="term" value="P:anatomical structure morphogenesis"/>
    <property type="evidence" value="ECO:0007669"/>
    <property type="project" value="TreeGrafter"/>
</dbReference>
<dbReference type="GO" id="GO:0007154">
    <property type="term" value="P:cell communication"/>
    <property type="evidence" value="ECO:0007669"/>
    <property type="project" value="InterPro"/>
</dbReference>
<dbReference type="PANTHER" id="PTHR45739:SF8">
    <property type="entry name" value="FRAS1-RELATED EXTRACELLULAR MATRIX PROTEIN 1"/>
    <property type="match status" value="1"/>
</dbReference>